<dbReference type="Gene3D" id="2.170.16.10">
    <property type="entry name" value="Hedgehog/Intein (Hint) domain"/>
    <property type="match status" value="1"/>
</dbReference>
<keyword evidence="2" id="KW-0964">Secreted</keyword>
<dbReference type="Proteomes" id="UP001589610">
    <property type="component" value="Unassembled WGS sequence"/>
</dbReference>
<dbReference type="EMBL" id="JBHMBS010000037">
    <property type="protein sequence ID" value="MFB9681698.1"/>
    <property type="molecule type" value="Genomic_DNA"/>
</dbReference>
<feature type="domain" description="Hint" evidence="6">
    <location>
        <begin position="1977"/>
        <end position="2082"/>
    </location>
</feature>
<gene>
    <name evidence="7" type="ORF">ACFFRH_39995</name>
</gene>
<evidence type="ECO:0000256" key="5">
    <source>
        <dbReference type="SAM" id="MobiDB-lite"/>
    </source>
</evidence>
<proteinExistence type="predicted"/>
<dbReference type="NCBIfam" id="TIGR03696">
    <property type="entry name" value="Rhs_assc_core"/>
    <property type="match status" value="1"/>
</dbReference>
<feature type="region of interest" description="Disordered" evidence="5">
    <location>
        <begin position="1810"/>
        <end position="1834"/>
    </location>
</feature>
<dbReference type="RefSeq" id="WP_386162892.1">
    <property type="nucleotide sequence ID" value="NZ_JBHMBS010000037.1"/>
</dbReference>
<comment type="subcellular location">
    <subcellularLocation>
        <location evidence="1">Secreted</location>
    </subcellularLocation>
</comment>
<evidence type="ECO:0000256" key="2">
    <source>
        <dbReference type="ARBA" id="ARBA00022525"/>
    </source>
</evidence>
<evidence type="ECO:0000256" key="1">
    <source>
        <dbReference type="ARBA" id="ARBA00004613"/>
    </source>
</evidence>
<keyword evidence="3" id="KW-0677">Repeat</keyword>
<evidence type="ECO:0000259" key="6">
    <source>
        <dbReference type="SMART" id="SM00306"/>
    </source>
</evidence>
<evidence type="ECO:0000313" key="8">
    <source>
        <dbReference type="Proteomes" id="UP001589610"/>
    </source>
</evidence>
<dbReference type="Pfam" id="PF03534">
    <property type="entry name" value="SpvB"/>
    <property type="match status" value="1"/>
</dbReference>
<dbReference type="NCBIfam" id="TIGR01643">
    <property type="entry name" value="YD_repeat_2x"/>
    <property type="match status" value="1"/>
</dbReference>
<sequence length="2213" mass="235740">MIGVVMAVLISGVGVPERLVQPAAAAVPTPDPEPSVDGRAVPKPKADKGAEDSAPVVTPKPPVWPKAGSAEVEVKSTLVRAGELPVRVGAVGSGADVGTVKVQTLPAEAVRTLGGVGVAARFERADGGDQPGKVRAEFSYASFRDGFGGNFAGRLQILRLPACAVQTPRPRGCVIQPQVVKTSNDLKSGALIAEVEIGQGTPAKIPAPAKNDAKATAKAAAEAAAAKQLAEGAVYLMAAGLTGPDGNFGATDLKPSGTWQAGTSGGGFSYDYPLPEAPSPIGNGPDLSLGYDASSVDGQGNWTNNQSSAVGAGWELNTGFIERKYRRCVVDNFYNEQADLIWTAEEIGTFGKALCWESPDANDSDASTNDMSQSELVLNVGGRSAQIVKDRISGLWKTVPDFGWKIEQLSGGADSQAYWKVTSAEGQVSRFGYRKDAQWQVPYVGNESGEPCYDRYIADAIPPTCTGVWRWNLDQSIDANENVVDYTYNRETNWFCLPSCFHESYRVLPYDRGGFLAKAEWGHNTQVAGSVPTTRTSFTTSDRGSTDAPTDLRCDAQVGCANGAIAFYSTRKLDSLLTESLNPATSAWDPVTRLNLTYTWVYTRTDFGAPYDPVLWLDTIQQTGLAGGSITLPPTDFDATMLAGKMVYDDISDWTDLLSWRMVPRIGAIANGMGGRIEVAYGQADPCSGGKGRDGTNYHADHTGDCYKIDMSEGGNEAWTLYYKQLVTKVTEKDTVAASPDMVNSYEYLGGPGWASPVEYAQPGLVPPSTDWRGYATVRTTRGSGSDAADFTVTSDTFLRGMGTSVTTFEGTTVTDVKALQGQVLQEQSWKLTSLSPRTFAEVESTRYEYTVQSTGSGPGVQDPAFVLRTKERGREQVTGGTWRWTESRTAYNADGLPNKVNDYGDTAITTDNTCSTTTYARNVASGQWFTNLPSTVERRSGDDCAAGTVLAKSISLYDGGTDPATNAPSDGNVTETRTYASATSISTTKATFDDYGRPLTSTDALDKTTTTSYSPAVGWPSAGATVTNPLGHTVTTKSSHLSGLPSSLVDANSRRLEIDYDALGRTTTLWGPGEPRSGATPTATVAYAVSATAPAKTTMRKLLSGTGTNAKYLTTYSYDDGLGRTREVQSTSPAGGRIVVATTYDARGLTRAVTQPAYNTAAPGSGLLNPVLTTLPQWTETLYDTLQRPTAVIERSLATELRRTTTAYPGADRIEVTPPVGGKTATVSDAAGRTVKTEEWKDATVHHDTLYGYNVAGQLAKVTDANGNVRTFTYDWLGRRTASTDPDAGNGTTGYDAMGRILWGINGNGTKLSYSYDDLGRRTTQWVGEAGTGTKVAQWVYDTLAKGQLTSATRYVGTNAYTDTVTGYDDSYRPTGTKLTIPGSEGLLAGDYAFTAAYDRAGNPIEQGMPAAGGLSAETLALSYTDLGLPKALTSNHGGSTTYVKDTLYSETARLSERHYGANAQVKRTFTWDTSTGWLSRLTTTAKADTATPQIAQDDQVTYNAAGEITRILDAASAIPGTTPGQSECFTYDGLSRLSTAFTTTASSCATGPATGGVDPYNQSYAYDGVGNLTSLTDGATTATYTYPAPGASAVRPNAVTSIARAGGTVGTDTYGYDNAGQLTARTVGGKQGTFTWNPLGQLDKAVIDGAETSMVYDADGERLIRREPDGTATLYLGAMELELSAGTVKATRYYTGPDGSTVALRTGAGIKWLASGLHGSTQLAVDDATGQVARERYLPYGKRRGSDDLPFTDRGFLGKIEDDSTGLNYLSARYYDPSIAKFVSTDPLLSLDKPQWLNPYSYGGNNPIGASDPTGLRPAPLPEGNADPCAKPSSRACKLQRKQVAEANAAAAKAEVDRQFKLMLEAVLALAKIAADELGITAGIKCFTSGNLGACGETALNILGSLAGGLAGKLATKYAVPWKWKKAYEIGKKVWKHAGDAINAFKSWVTSKDKLKIAEKARETAQKAYAACKRPSSFVPGTKVAMADGTEKPIEQIKVGDKVIATDPKTGITTAKPVIALITSQGAKNLVQITVDTDGDKGTATGVVIATDQHPFWVSNQRNWVKATKLQTGTWLQTSAGDRLQVVGIAKWTTGHQRVHNLTVDSFHTYHVVAGNKNVLVHNSNTQQNPDCGDAAEEAAEEAVSFNKIREKRLEKELEEKYGIDPHELKQDELGRGAKIARFDVYRGSDGYYWLISKDGKAKIKTGYKWE</sequence>
<keyword evidence="4" id="KW-0843">Virulence</keyword>
<dbReference type="InterPro" id="IPR003587">
    <property type="entry name" value="Hint_dom_N"/>
</dbReference>
<keyword evidence="8" id="KW-1185">Reference proteome</keyword>
<dbReference type="Pfam" id="PF07591">
    <property type="entry name" value="PT-HINT"/>
    <property type="match status" value="1"/>
</dbReference>
<dbReference type="PANTHER" id="PTHR32305:SF17">
    <property type="entry name" value="TRNA NUCLEASE WAPA"/>
    <property type="match status" value="1"/>
</dbReference>
<dbReference type="InterPro" id="IPR022385">
    <property type="entry name" value="Rhs_assc_core"/>
</dbReference>
<reference evidence="7 8" key="1">
    <citation type="submission" date="2024-09" db="EMBL/GenBank/DDBJ databases">
        <authorList>
            <person name="Sun Q."/>
            <person name="Mori K."/>
        </authorList>
    </citation>
    <scope>NUCLEOTIDE SEQUENCE [LARGE SCALE GENOMIC DNA]</scope>
    <source>
        <strain evidence="7 8">JCM 3028</strain>
    </source>
</reference>
<organism evidence="7 8">
    <name type="scientific">Streptosporangium vulgare</name>
    <dbReference type="NCBI Taxonomy" id="46190"/>
    <lineage>
        <taxon>Bacteria</taxon>
        <taxon>Bacillati</taxon>
        <taxon>Actinomycetota</taxon>
        <taxon>Actinomycetes</taxon>
        <taxon>Streptosporangiales</taxon>
        <taxon>Streptosporangiaceae</taxon>
        <taxon>Streptosporangium</taxon>
    </lineage>
</organism>
<feature type="region of interest" description="Disordered" evidence="5">
    <location>
        <begin position="24"/>
        <end position="66"/>
    </location>
</feature>
<accession>A0ABV5TRD8</accession>
<comment type="caution">
    <text evidence="7">The sequence shown here is derived from an EMBL/GenBank/DDBJ whole genome shotgun (WGS) entry which is preliminary data.</text>
</comment>
<dbReference type="InterPro" id="IPR050708">
    <property type="entry name" value="T6SS_VgrG/RHS"/>
</dbReference>
<dbReference type="Pfam" id="PF25023">
    <property type="entry name" value="TEN_YD-shell"/>
    <property type="match status" value="1"/>
</dbReference>
<dbReference type="PANTHER" id="PTHR32305">
    <property type="match status" value="1"/>
</dbReference>
<evidence type="ECO:0000256" key="4">
    <source>
        <dbReference type="ARBA" id="ARBA00023026"/>
    </source>
</evidence>
<dbReference type="Pfam" id="PF05593">
    <property type="entry name" value="RHS_repeat"/>
    <property type="match status" value="1"/>
</dbReference>
<name>A0ABV5TRD8_9ACTN</name>
<protein>
    <submittedName>
        <fullName evidence="7">Polymorphic toxin-type HINT domain-containing protein</fullName>
    </submittedName>
</protein>
<dbReference type="InterPro" id="IPR003284">
    <property type="entry name" value="Sal_SpvB"/>
</dbReference>
<dbReference type="Gene3D" id="2.180.10.10">
    <property type="entry name" value="RHS repeat-associated core"/>
    <property type="match status" value="2"/>
</dbReference>
<dbReference type="CDD" id="cd00081">
    <property type="entry name" value="Hint"/>
    <property type="match status" value="1"/>
</dbReference>
<dbReference type="InterPro" id="IPR036844">
    <property type="entry name" value="Hint_dom_sf"/>
</dbReference>
<dbReference type="InterPro" id="IPR056823">
    <property type="entry name" value="TEN-like_YD-shell"/>
</dbReference>
<dbReference type="SMART" id="SM00306">
    <property type="entry name" value="HintN"/>
    <property type="match status" value="1"/>
</dbReference>
<dbReference type="InterPro" id="IPR006530">
    <property type="entry name" value="YD"/>
</dbReference>
<dbReference type="InterPro" id="IPR031325">
    <property type="entry name" value="RHS_repeat"/>
</dbReference>
<evidence type="ECO:0000313" key="7">
    <source>
        <dbReference type="EMBL" id="MFB9681698.1"/>
    </source>
</evidence>
<evidence type="ECO:0000256" key="3">
    <source>
        <dbReference type="ARBA" id="ARBA00022737"/>
    </source>
</evidence>
<dbReference type="SUPFAM" id="SSF51294">
    <property type="entry name" value="Hedgehog/intein (Hint) domain"/>
    <property type="match status" value="1"/>
</dbReference>